<accession>A0A5C8ZJT4</accession>
<dbReference type="SUPFAM" id="SSF56300">
    <property type="entry name" value="Metallo-dependent phosphatases"/>
    <property type="match status" value="1"/>
</dbReference>
<dbReference type="Proteomes" id="UP000321234">
    <property type="component" value="Unassembled WGS sequence"/>
</dbReference>
<evidence type="ECO:0000313" key="8">
    <source>
        <dbReference type="Proteomes" id="UP000321234"/>
    </source>
</evidence>
<keyword evidence="5" id="KW-0472">Membrane</keyword>
<dbReference type="GO" id="GO:0009245">
    <property type="term" value="P:lipid A biosynthetic process"/>
    <property type="evidence" value="ECO:0007669"/>
    <property type="project" value="TreeGrafter"/>
</dbReference>
<comment type="caution">
    <text evidence="7">The sequence shown here is derived from an EMBL/GenBank/DDBJ whole genome shotgun (WGS) entry which is preliminary data.</text>
</comment>
<dbReference type="RefSeq" id="WP_147924495.1">
    <property type="nucleotide sequence ID" value="NZ_VKAC01000001.1"/>
</dbReference>
<keyword evidence="3" id="KW-0378">Hydrolase</keyword>
<dbReference type="Pfam" id="PF12850">
    <property type="entry name" value="Metallophos_2"/>
    <property type="match status" value="1"/>
</dbReference>
<protein>
    <submittedName>
        <fullName evidence="7">Metallophosphoesterase</fullName>
    </submittedName>
</protein>
<dbReference type="GO" id="GO:0016020">
    <property type="term" value="C:membrane"/>
    <property type="evidence" value="ECO:0007669"/>
    <property type="project" value="GOC"/>
</dbReference>
<evidence type="ECO:0000256" key="1">
    <source>
        <dbReference type="ARBA" id="ARBA00008950"/>
    </source>
</evidence>
<evidence type="ECO:0000259" key="6">
    <source>
        <dbReference type="Pfam" id="PF12850"/>
    </source>
</evidence>
<feature type="domain" description="Calcineurin-like phosphoesterase" evidence="6">
    <location>
        <begin position="259"/>
        <end position="451"/>
    </location>
</feature>
<proteinExistence type="inferred from homology"/>
<feature type="transmembrane region" description="Helical" evidence="5">
    <location>
        <begin position="139"/>
        <end position="163"/>
    </location>
</feature>
<feature type="compositionally biased region" description="Low complexity" evidence="4">
    <location>
        <begin position="522"/>
        <end position="543"/>
    </location>
</feature>
<reference evidence="7 8" key="1">
    <citation type="submission" date="2019-07" db="EMBL/GenBank/DDBJ databases">
        <title>Quadrisphaera sp. strain DD2A genome sequencing and assembly.</title>
        <authorList>
            <person name="Kim I."/>
        </authorList>
    </citation>
    <scope>NUCLEOTIDE SEQUENCE [LARGE SCALE GENOMIC DNA]</scope>
    <source>
        <strain evidence="7 8">DD2A</strain>
    </source>
</reference>
<keyword evidence="5" id="KW-1133">Transmembrane helix</keyword>
<dbReference type="CDD" id="cd00838">
    <property type="entry name" value="MPP_superfamily"/>
    <property type="match status" value="1"/>
</dbReference>
<organism evidence="7 8">
    <name type="scientific">Quadrisphaera setariae</name>
    <dbReference type="NCBI Taxonomy" id="2593304"/>
    <lineage>
        <taxon>Bacteria</taxon>
        <taxon>Bacillati</taxon>
        <taxon>Actinomycetota</taxon>
        <taxon>Actinomycetes</taxon>
        <taxon>Kineosporiales</taxon>
        <taxon>Kineosporiaceae</taxon>
        <taxon>Quadrisphaera</taxon>
    </lineage>
</organism>
<sequence>MIAVRGSSPGRRPSVRGGRASRPSVAPSLARVWARWAWLRGSAVVVVAVVAAGAAMATAGATTASVGPVDARLVLQPSLTGGTQVQVPPLGELALATHDGPLRLRVEVEGLRLPEARSLLARGTTAASVGDELTRDVRAALVALVVRSVLVALAAAALASLLVFRRARAVLVGTGAVLVVLLASGGAAAATANSRALAEPRYSGLLTRAPALVGDLTSVGSRFTAYQTRVAALTGSVSRLYSALSGLPAGAAAGDDDVRVLWVSDVHNNPEAYRLMATLVQEFDVAGVVDTGDSSDFGSAAETPLLAPVASLGVPYLWVRGNHDSATTQAAVAALEEGTDGRVRVLDDGATAEIAGVRFAGTGDPRFNPSSLVVNEAAREQLTVAGEALGRSLDASAAAGERVDVALVHEPPMALPLVGKVPLVLDGHTHRRAAAVDGDTLLLTQGSSGGAGLRSLVGGEPTPLQMSVLHFSAVDGSLLAVDDVTVGGVGLDSATVERRTAESYREESKAPEEEPALEEPAEPTGGVTGPDGTPTFTPGGTDVPPLPTDPGGLVLTPAATPSP</sequence>
<dbReference type="PANTHER" id="PTHR31302:SF31">
    <property type="entry name" value="PHOSPHODIESTERASE YAEI"/>
    <property type="match status" value="1"/>
</dbReference>
<dbReference type="OrthoDB" id="5241348at2"/>
<feature type="region of interest" description="Disordered" evidence="4">
    <location>
        <begin position="497"/>
        <end position="563"/>
    </location>
</feature>
<name>A0A5C8ZJT4_9ACTN</name>
<evidence type="ECO:0000256" key="4">
    <source>
        <dbReference type="SAM" id="MobiDB-lite"/>
    </source>
</evidence>
<comment type="similarity">
    <text evidence="1">Belongs to the metallophosphoesterase superfamily. YfcE family.</text>
</comment>
<evidence type="ECO:0000256" key="2">
    <source>
        <dbReference type="ARBA" id="ARBA00022723"/>
    </source>
</evidence>
<evidence type="ECO:0000256" key="3">
    <source>
        <dbReference type="ARBA" id="ARBA00022801"/>
    </source>
</evidence>
<dbReference type="InterPro" id="IPR024654">
    <property type="entry name" value="Calcineurin-like_PHP_lpxH"/>
</dbReference>
<feature type="compositionally biased region" description="Basic and acidic residues" evidence="4">
    <location>
        <begin position="497"/>
        <end position="512"/>
    </location>
</feature>
<dbReference type="Gene3D" id="3.60.21.10">
    <property type="match status" value="1"/>
</dbReference>
<feature type="region of interest" description="Disordered" evidence="4">
    <location>
        <begin position="1"/>
        <end position="22"/>
    </location>
</feature>
<dbReference type="InterPro" id="IPR051158">
    <property type="entry name" value="Metallophosphoesterase_sf"/>
</dbReference>
<dbReference type="InterPro" id="IPR029052">
    <property type="entry name" value="Metallo-depent_PP-like"/>
</dbReference>
<dbReference type="GO" id="GO:0046872">
    <property type="term" value="F:metal ion binding"/>
    <property type="evidence" value="ECO:0007669"/>
    <property type="project" value="UniProtKB-KW"/>
</dbReference>
<evidence type="ECO:0000313" key="7">
    <source>
        <dbReference type="EMBL" id="TXR57884.1"/>
    </source>
</evidence>
<feature type="transmembrane region" description="Helical" evidence="5">
    <location>
        <begin position="37"/>
        <end position="59"/>
    </location>
</feature>
<keyword evidence="5" id="KW-0812">Transmembrane</keyword>
<dbReference type="GO" id="GO:0008758">
    <property type="term" value="F:UDP-2,3-diacylglucosamine hydrolase activity"/>
    <property type="evidence" value="ECO:0007669"/>
    <property type="project" value="TreeGrafter"/>
</dbReference>
<feature type="transmembrane region" description="Helical" evidence="5">
    <location>
        <begin position="170"/>
        <end position="192"/>
    </location>
</feature>
<dbReference type="EMBL" id="VKAC01000001">
    <property type="protein sequence ID" value="TXR57884.1"/>
    <property type="molecule type" value="Genomic_DNA"/>
</dbReference>
<dbReference type="AlphaFoldDB" id="A0A5C8ZJT4"/>
<evidence type="ECO:0000256" key="5">
    <source>
        <dbReference type="SAM" id="Phobius"/>
    </source>
</evidence>
<keyword evidence="2" id="KW-0479">Metal-binding</keyword>
<dbReference type="PANTHER" id="PTHR31302">
    <property type="entry name" value="TRANSMEMBRANE PROTEIN WITH METALLOPHOSPHOESTERASE DOMAIN-RELATED"/>
    <property type="match status" value="1"/>
</dbReference>
<keyword evidence="8" id="KW-1185">Reference proteome</keyword>
<gene>
    <name evidence="7" type="ORF">FMM08_01145</name>
</gene>